<protein>
    <submittedName>
        <fullName evidence="4">Putative enzyme</fullName>
        <ecNumber evidence="4">5.3.2.-</ecNumber>
    </submittedName>
</protein>
<dbReference type="AlphaFoldDB" id="A0A2P2C9X9"/>
<reference evidence="4" key="1">
    <citation type="submission" date="2015-08" db="EMBL/GenBank/DDBJ databases">
        <authorList>
            <person name="Babu N.S."/>
            <person name="Beckwith C.J."/>
            <person name="Beseler K.G."/>
            <person name="Brison A."/>
            <person name="Carone J.V."/>
            <person name="Caskin T.P."/>
            <person name="Diamond M."/>
            <person name="Durham M.E."/>
            <person name="Foxe J.M."/>
            <person name="Go M."/>
            <person name="Henderson B.A."/>
            <person name="Jones I.B."/>
            <person name="McGettigan J.A."/>
            <person name="Micheletti S.J."/>
            <person name="Nasrallah M.E."/>
            <person name="Ortiz D."/>
            <person name="Piller C.R."/>
            <person name="Privatt S.R."/>
            <person name="Schneider S.L."/>
            <person name="Sharp S."/>
            <person name="Smith T.C."/>
            <person name="Stanton J.D."/>
            <person name="Ullery H.E."/>
            <person name="Wilson R.J."/>
            <person name="Serrano M.G."/>
            <person name="Buck G."/>
            <person name="Lee V."/>
            <person name="Wang Y."/>
            <person name="Carvalho R."/>
            <person name="Voegtly L."/>
            <person name="Shi R."/>
            <person name="Duckworth R."/>
            <person name="Johnson A."/>
            <person name="Loviza R."/>
            <person name="Walstead R."/>
            <person name="Shah Z."/>
            <person name="Kiflezghi M."/>
            <person name="Wade K."/>
            <person name="Ball S.L."/>
            <person name="Bradley K.W."/>
            <person name="Asai D.J."/>
            <person name="Bowman C.A."/>
            <person name="Russell D.A."/>
            <person name="Pope W.H."/>
            <person name="Jacobs-Sera D."/>
            <person name="Hendrix R.W."/>
            <person name="Hatfull G.F."/>
        </authorList>
    </citation>
    <scope>NUCLEOTIDE SEQUENCE</scope>
</reference>
<evidence type="ECO:0000313" key="4">
    <source>
        <dbReference type="EMBL" id="CUR58814.1"/>
    </source>
</evidence>
<dbReference type="GO" id="GO:0016853">
    <property type="term" value="F:isomerase activity"/>
    <property type="evidence" value="ECO:0007669"/>
    <property type="project" value="UniProtKB-KW"/>
</dbReference>
<sequence>MPVVEVRLLAGRSVEVKAELAKELTEVVQRHLGSDPQRIQILVTEYEPGTWYAAGESLSAPVADGSSDA</sequence>
<dbReference type="PANTHER" id="PTHR35530">
    <property type="entry name" value="TAUTOMERASE-RELATED"/>
    <property type="match status" value="1"/>
</dbReference>
<accession>A0A2P2C9X9</accession>
<dbReference type="Pfam" id="PF01361">
    <property type="entry name" value="Tautomerase"/>
    <property type="match status" value="1"/>
</dbReference>
<dbReference type="InterPro" id="IPR014347">
    <property type="entry name" value="Tautomerase/MIF_sf"/>
</dbReference>
<dbReference type="Gene3D" id="3.30.429.10">
    <property type="entry name" value="Macrophage Migration Inhibitory Factor"/>
    <property type="match status" value="1"/>
</dbReference>
<feature type="domain" description="4-oxalocrotonate tautomerase-like" evidence="3">
    <location>
        <begin position="2"/>
        <end position="60"/>
    </location>
</feature>
<dbReference type="EC" id="5.3.2.-" evidence="4"/>
<organism evidence="4">
    <name type="scientific">metagenome</name>
    <dbReference type="NCBI Taxonomy" id="256318"/>
    <lineage>
        <taxon>unclassified sequences</taxon>
        <taxon>metagenomes</taxon>
    </lineage>
</organism>
<dbReference type="PANTHER" id="PTHR35530:SF1">
    <property type="entry name" value="2-HYDROXYMUCONATE TAUTOMERASE"/>
    <property type="match status" value="1"/>
</dbReference>
<dbReference type="EMBL" id="CZKA01000050">
    <property type="protein sequence ID" value="CUR58814.1"/>
    <property type="molecule type" value="Genomic_DNA"/>
</dbReference>
<proteinExistence type="inferred from homology"/>
<gene>
    <name evidence="4" type="ORF">NOCA2540058</name>
</gene>
<keyword evidence="2 4" id="KW-0413">Isomerase</keyword>
<evidence type="ECO:0000259" key="3">
    <source>
        <dbReference type="Pfam" id="PF01361"/>
    </source>
</evidence>
<comment type="similarity">
    <text evidence="1">Belongs to the 4-oxalocrotonate tautomerase family.</text>
</comment>
<evidence type="ECO:0000256" key="1">
    <source>
        <dbReference type="ARBA" id="ARBA00006723"/>
    </source>
</evidence>
<evidence type="ECO:0000256" key="2">
    <source>
        <dbReference type="ARBA" id="ARBA00023235"/>
    </source>
</evidence>
<name>A0A2P2C9X9_9ZZZZ</name>
<dbReference type="InterPro" id="IPR004370">
    <property type="entry name" value="4-OT-like_dom"/>
</dbReference>
<dbReference type="SUPFAM" id="SSF55331">
    <property type="entry name" value="Tautomerase/MIF"/>
    <property type="match status" value="1"/>
</dbReference>